<evidence type="ECO:0000256" key="9">
    <source>
        <dbReference type="PIRSR" id="PIRSR001589-2"/>
    </source>
</evidence>
<dbReference type="InterPro" id="IPR029055">
    <property type="entry name" value="Ntn_hydrolases_N"/>
</dbReference>
<comment type="similarity">
    <text evidence="2">Belongs to the asparagine synthetase family.</text>
</comment>
<comment type="catalytic activity">
    <reaction evidence="7">
        <text>L-aspartate + L-glutamine + ATP + H2O = L-asparagine + L-glutamate + AMP + diphosphate + H(+)</text>
        <dbReference type="Rhea" id="RHEA:12228"/>
        <dbReference type="ChEBI" id="CHEBI:15377"/>
        <dbReference type="ChEBI" id="CHEBI:15378"/>
        <dbReference type="ChEBI" id="CHEBI:29985"/>
        <dbReference type="ChEBI" id="CHEBI:29991"/>
        <dbReference type="ChEBI" id="CHEBI:30616"/>
        <dbReference type="ChEBI" id="CHEBI:33019"/>
        <dbReference type="ChEBI" id="CHEBI:58048"/>
        <dbReference type="ChEBI" id="CHEBI:58359"/>
        <dbReference type="ChEBI" id="CHEBI:456215"/>
        <dbReference type="EC" id="6.3.5.4"/>
    </reaction>
</comment>
<dbReference type="InterPro" id="IPR017932">
    <property type="entry name" value="GATase_2_dom"/>
</dbReference>
<dbReference type="Gene3D" id="3.40.50.620">
    <property type="entry name" value="HUPs"/>
    <property type="match status" value="1"/>
</dbReference>
<evidence type="ECO:0000259" key="10">
    <source>
        <dbReference type="PROSITE" id="PS51278"/>
    </source>
</evidence>
<organism evidence="12">
    <name type="scientific">Wolinella succinogenes (strain ATCC 29543 / DSM 1740 / CCUG 13145 / JCM 31913 / LMG 7466 / NCTC 11488 / FDC 602W)</name>
    <name type="common">Vibrio succinogenes</name>
    <dbReference type="NCBI Taxonomy" id="273121"/>
    <lineage>
        <taxon>Bacteria</taxon>
        <taxon>Pseudomonadati</taxon>
        <taxon>Campylobacterota</taxon>
        <taxon>Epsilonproteobacteria</taxon>
        <taxon>Campylobacterales</taxon>
        <taxon>Helicobacteraceae</taxon>
        <taxon>Wolinella</taxon>
    </lineage>
</organism>
<dbReference type="PIRSF" id="PIRSF001589">
    <property type="entry name" value="Asn_synthetase_glu-h"/>
    <property type="match status" value="1"/>
</dbReference>
<feature type="domain" description="Glutamine amidotransferase type-2" evidence="10">
    <location>
        <begin position="2"/>
        <end position="219"/>
    </location>
</feature>
<accession>Q7MBG3</accession>
<keyword evidence="12" id="KW-1185">Reference proteome</keyword>
<reference evidence="11 12" key="1">
    <citation type="journal article" date="2003" name="Proc. Natl. Acad. Sci. U.S.A.">
        <title>Complete genome sequence and analysis of Wolinella succinogenes.</title>
        <authorList>
            <person name="Baar C."/>
            <person name="Eppinger M."/>
            <person name="Raddatz G."/>
            <person name="Simon JM."/>
            <person name="Lanz C."/>
            <person name="Klimmek O."/>
            <person name="Nandakumar R."/>
            <person name="Gross R."/>
            <person name="Rosinus A."/>
            <person name="Keller H."/>
            <person name="Jagtap P."/>
            <person name="Linke B."/>
            <person name="Meyer F."/>
            <person name="Lederer H."/>
            <person name="Schuster S.C."/>
        </authorList>
    </citation>
    <scope>NUCLEOTIDE SEQUENCE [LARGE SCALE GENOMIC DNA]</scope>
    <source>
        <strain evidence="12">ATCC 29543 / DSM 1740 / CCUG 13145 / JCM 31913 / LMG 7466 / NCTC 11488 / FDC 602W</strain>
    </source>
</reference>
<dbReference type="HOGENOM" id="CLU_014658_3_3_7"/>
<evidence type="ECO:0000313" key="12">
    <source>
        <dbReference type="Proteomes" id="UP000000422"/>
    </source>
</evidence>
<dbReference type="InterPro" id="IPR001962">
    <property type="entry name" value="Asn_synthase"/>
</dbReference>
<proteinExistence type="inferred from homology"/>
<evidence type="ECO:0000256" key="5">
    <source>
        <dbReference type="ARBA" id="ARBA00022840"/>
    </source>
</evidence>
<dbReference type="InterPro" id="IPR006426">
    <property type="entry name" value="Asn_synth_AEB"/>
</dbReference>
<dbReference type="KEGG" id="wsu:WS2192"/>
<dbReference type="PANTHER" id="PTHR43284:SF1">
    <property type="entry name" value="ASPARAGINE SYNTHETASE"/>
    <property type="match status" value="1"/>
</dbReference>
<dbReference type="EC" id="6.3.5.4" evidence="3"/>
<dbReference type="GO" id="GO:0005524">
    <property type="term" value="F:ATP binding"/>
    <property type="evidence" value="ECO:0007669"/>
    <property type="project" value="UniProtKB-KW"/>
</dbReference>
<dbReference type="SUPFAM" id="SSF56235">
    <property type="entry name" value="N-terminal nucleophile aminohydrolases (Ntn hydrolases)"/>
    <property type="match status" value="1"/>
</dbReference>
<dbReference type="PANTHER" id="PTHR43284">
    <property type="entry name" value="ASPARAGINE SYNTHETASE (GLUTAMINE-HYDROLYZING)"/>
    <property type="match status" value="1"/>
</dbReference>
<evidence type="ECO:0000256" key="6">
    <source>
        <dbReference type="ARBA" id="ARBA00022962"/>
    </source>
</evidence>
<evidence type="ECO:0000256" key="4">
    <source>
        <dbReference type="ARBA" id="ARBA00022741"/>
    </source>
</evidence>
<sequence length="606" mass="71102">MCGILGYLRKGSAGQSQLSCEQFNQILSKIAHRGPDHQDFVWFNEPEYQLYLGHVRLSIIDLDERASQPMLFKDRYLLVFNGEIYNYRELKEKLLLQGYGFATQSDSEVLLAAYDFWGETCVEHFNGMWAFAIYDKKRHSLFCSRDRFGVKPFYFYENEEIFVFASEIKALLPFFKEAKLNPKVILPYLARGFLDGGSETFFDGVYRLEASSNLFYDLRGKQKSFQTYYSILLNPLSAKEREIPSSAKELLSLLRQSVSLRLRSDVRVGACLSGGLDSSGVAALASQQYDFGEKLVAIHAKSSLKESDESSYAIEVANHLGLDLHMVEPSFEDFCESLDDLFYTQEEPFGSTSMFMQYFVMKKAKELGCKVMLDGQGADEVFLGYEHYFHNIFKDLRDRKFFLENDFFKDLKTFRYTKEQILEELKKADDAGVAWDVIKNRGNICSRYLCREWLDSYIAPVKTIQEFQKREIFYNHLPSLLRYEDRDSMRFGIETRLPYLDYRIVEWVLALPTEVKFQQGYLKFALREALEISGLLPKSIVWRYNKMGFESPQKLWIDRYRFEMMKVIEGSEIIRDIFFKVDIRRDDFLWKLFSIAKWEKMFNVKL</sequence>
<keyword evidence="5 9" id="KW-0067">ATP-binding</keyword>
<evidence type="ECO:0000256" key="1">
    <source>
        <dbReference type="ARBA" id="ARBA00005187"/>
    </source>
</evidence>
<dbReference type="EMBL" id="BX571662">
    <property type="protein sequence ID" value="CAE11183.1"/>
    <property type="molecule type" value="Genomic_DNA"/>
</dbReference>
<dbReference type="CDD" id="cd00712">
    <property type="entry name" value="AsnB"/>
    <property type="match status" value="1"/>
</dbReference>
<dbReference type="Gene3D" id="3.60.20.10">
    <property type="entry name" value="Glutamine Phosphoribosylpyrophosphate, subunit 1, domain 1"/>
    <property type="match status" value="1"/>
</dbReference>
<evidence type="ECO:0000256" key="7">
    <source>
        <dbReference type="ARBA" id="ARBA00048741"/>
    </source>
</evidence>
<dbReference type="InterPro" id="IPR014729">
    <property type="entry name" value="Rossmann-like_a/b/a_fold"/>
</dbReference>
<dbReference type="GO" id="GO:0004066">
    <property type="term" value="F:asparagine synthase (glutamine-hydrolyzing) activity"/>
    <property type="evidence" value="ECO:0007669"/>
    <property type="project" value="UniProtKB-EC"/>
</dbReference>
<keyword evidence="4 9" id="KW-0547">Nucleotide-binding</keyword>
<evidence type="ECO:0000256" key="3">
    <source>
        <dbReference type="ARBA" id="ARBA00012737"/>
    </source>
</evidence>
<comment type="pathway">
    <text evidence="1">Amino-acid biosynthesis; L-asparagine biosynthesis; L-asparagine from L-aspartate (L-Gln route): step 1/1.</text>
</comment>
<dbReference type="eggNOG" id="COG0367">
    <property type="taxonomic scope" value="Bacteria"/>
</dbReference>
<keyword evidence="8" id="KW-0028">Amino-acid biosynthesis</keyword>
<dbReference type="Pfam" id="PF00733">
    <property type="entry name" value="Asn_synthase"/>
    <property type="match status" value="1"/>
</dbReference>
<name>Q7MBG3_WOLSU</name>
<dbReference type="CDD" id="cd01991">
    <property type="entry name" value="Asn_synthase_B_C"/>
    <property type="match status" value="1"/>
</dbReference>
<keyword evidence="8" id="KW-0061">Asparagine biosynthesis</keyword>
<evidence type="ECO:0000256" key="2">
    <source>
        <dbReference type="ARBA" id="ARBA00005752"/>
    </source>
</evidence>
<dbReference type="Proteomes" id="UP000000422">
    <property type="component" value="Chromosome"/>
</dbReference>
<dbReference type="PROSITE" id="PS51278">
    <property type="entry name" value="GATASE_TYPE_2"/>
    <property type="match status" value="1"/>
</dbReference>
<dbReference type="STRING" id="273121.WS2192"/>
<evidence type="ECO:0000256" key="8">
    <source>
        <dbReference type="PIRSR" id="PIRSR001589-1"/>
    </source>
</evidence>
<dbReference type="AlphaFoldDB" id="Q7MBG3"/>
<feature type="active site" description="For GATase activity" evidence="8">
    <location>
        <position position="2"/>
    </location>
</feature>
<keyword evidence="11" id="KW-0436">Ligase</keyword>
<dbReference type="Pfam" id="PF13537">
    <property type="entry name" value="GATase_7"/>
    <property type="match status" value="1"/>
</dbReference>
<keyword evidence="6 8" id="KW-0315">Glutamine amidotransferase</keyword>
<protein>
    <recommendedName>
        <fullName evidence="3">asparagine synthase (glutamine-hydrolyzing)</fullName>
        <ecNumber evidence="3">6.3.5.4</ecNumber>
    </recommendedName>
</protein>
<gene>
    <name evidence="11" type="primary">PAB1605</name>
    <name evidence="11" type="ordered locus">WS2192</name>
</gene>
<dbReference type="NCBIfam" id="TIGR01536">
    <property type="entry name" value="asn_synth_AEB"/>
    <property type="match status" value="1"/>
</dbReference>
<dbReference type="GO" id="GO:0006529">
    <property type="term" value="P:asparagine biosynthetic process"/>
    <property type="evidence" value="ECO:0007669"/>
    <property type="project" value="UniProtKB-KW"/>
</dbReference>
<feature type="binding site" evidence="9">
    <location>
        <position position="106"/>
    </location>
    <ligand>
        <name>L-glutamine</name>
        <dbReference type="ChEBI" id="CHEBI:58359"/>
    </ligand>
</feature>
<dbReference type="InterPro" id="IPR051786">
    <property type="entry name" value="ASN_synthetase/amidase"/>
</dbReference>
<dbReference type="InterPro" id="IPR033738">
    <property type="entry name" value="AsnB_N"/>
</dbReference>
<evidence type="ECO:0000313" key="11">
    <source>
        <dbReference type="EMBL" id="CAE11183.1"/>
    </source>
</evidence>
<dbReference type="SUPFAM" id="SSF52402">
    <property type="entry name" value="Adenine nucleotide alpha hydrolases-like"/>
    <property type="match status" value="1"/>
</dbReference>